<organism evidence="1 2">
    <name type="scientific">Mycena sanguinolenta</name>
    <dbReference type="NCBI Taxonomy" id="230812"/>
    <lineage>
        <taxon>Eukaryota</taxon>
        <taxon>Fungi</taxon>
        <taxon>Dikarya</taxon>
        <taxon>Basidiomycota</taxon>
        <taxon>Agaricomycotina</taxon>
        <taxon>Agaricomycetes</taxon>
        <taxon>Agaricomycetidae</taxon>
        <taxon>Agaricales</taxon>
        <taxon>Marasmiineae</taxon>
        <taxon>Mycenaceae</taxon>
        <taxon>Mycena</taxon>
    </lineage>
</organism>
<dbReference type="EMBL" id="JACAZH010000025">
    <property type="protein sequence ID" value="KAF7342715.1"/>
    <property type="molecule type" value="Genomic_DNA"/>
</dbReference>
<comment type="caution">
    <text evidence="1">The sequence shown here is derived from an EMBL/GenBank/DDBJ whole genome shotgun (WGS) entry which is preliminary data.</text>
</comment>
<dbReference type="OrthoDB" id="2983149at2759"/>
<reference evidence="1" key="1">
    <citation type="submission" date="2020-05" db="EMBL/GenBank/DDBJ databases">
        <title>Mycena genomes resolve the evolution of fungal bioluminescence.</title>
        <authorList>
            <person name="Tsai I.J."/>
        </authorList>
    </citation>
    <scope>NUCLEOTIDE SEQUENCE</scope>
    <source>
        <strain evidence="1">160909Yilan</strain>
    </source>
</reference>
<accession>A0A8H7CM28</accession>
<sequence>MAGIPLDEDEVDEFGKLVEPTVLFNLETGEGNRILLWIWYTGTATDTMASGELHDD</sequence>
<dbReference type="Proteomes" id="UP000623467">
    <property type="component" value="Unassembled WGS sequence"/>
</dbReference>
<protein>
    <submittedName>
        <fullName evidence="1">Uncharacterized protein</fullName>
    </submittedName>
</protein>
<gene>
    <name evidence="1" type="ORF">MSAN_02029400</name>
</gene>
<name>A0A8H7CM28_9AGAR</name>
<evidence type="ECO:0000313" key="2">
    <source>
        <dbReference type="Proteomes" id="UP000623467"/>
    </source>
</evidence>
<evidence type="ECO:0000313" key="1">
    <source>
        <dbReference type="EMBL" id="KAF7342715.1"/>
    </source>
</evidence>
<keyword evidence="2" id="KW-1185">Reference proteome</keyword>
<dbReference type="AlphaFoldDB" id="A0A8H7CM28"/>
<proteinExistence type="predicted"/>